<protein>
    <submittedName>
        <fullName evidence="1">43 kDa tail protein</fullName>
    </submittedName>
</protein>
<name>A0A8S5N7U2_9CAUD</name>
<sequence>MELFYPGIGVQIGAYSIKKGIEIETCSDAESYFDWAKIRFTDPYQTQIGIAKGDEMSIYLGYSGIMEEVFTGYVSSPYNRAQGKNEILAKDEMQRLEGVTISETFLDVTPQEIVRYLLEVAGISNFQISQEVYQPKKVVPVAQKNGIQVLEEIRRLWQIQKRFYFSGGVFYWCTNPEQKQTYLFEYGSNIIRLERSMGSWELETVSMPFIHHSQTIKVIHPAYTGSALVKKVLFKTNDAGFIRTYITFD</sequence>
<accession>A0A8S5N7U2</accession>
<organism evidence="1">
    <name type="scientific">Myoviridae sp. ct5hB2</name>
    <dbReference type="NCBI Taxonomy" id="2826614"/>
    <lineage>
        <taxon>Viruses</taxon>
        <taxon>Duplodnaviria</taxon>
        <taxon>Heunggongvirae</taxon>
        <taxon>Uroviricota</taxon>
        <taxon>Caudoviricetes</taxon>
    </lineage>
</organism>
<dbReference type="EMBL" id="BK015093">
    <property type="protein sequence ID" value="DAD90737.1"/>
    <property type="molecule type" value="Genomic_DNA"/>
</dbReference>
<evidence type="ECO:0000313" key="1">
    <source>
        <dbReference type="EMBL" id="DAD90737.1"/>
    </source>
</evidence>
<reference evidence="1" key="1">
    <citation type="journal article" date="2021" name="Proc. Natl. Acad. Sci. U.S.A.">
        <title>A Catalog of Tens of Thousands of Viruses from Human Metagenomes Reveals Hidden Associations with Chronic Diseases.</title>
        <authorList>
            <person name="Tisza M.J."/>
            <person name="Buck C.B."/>
        </authorList>
    </citation>
    <scope>NUCLEOTIDE SEQUENCE</scope>
    <source>
        <strain evidence="1">Ct5hB2</strain>
    </source>
</reference>
<proteinExistence type="predicted"/>